<dbReference type="GO" id="GO:0004622">
    <property type="term" value="F:phosphatidylcholine lysophospholipase activity"/>
    <property type="evidence" value="ECO:0007669"/>
    <property type="project" value="TreeGrafter"/>
</dbReference>
<dbReference type="Proteomes" id="UP001224428">
    <property type="component" value="Unassembled WGS sequence"/>
</dbReference>
<dbReference type="Gene3D" id="3.40.50.1110">
    <property type="entry name" value="SGNH hydrolase"/>
    <property type="match status" value="1"/>
</dbReference>
<dbReference type="PANTHER" id="PTHR30383:SF5">
    <property type="entry name" value="SGNH HYDROLASE-TYPE ESTERASE DOMAIN-CONTAINING PROTEIN"/>
    <property type="match status" value="1"/>
</dbReference>
<dbReference type="InterPro" id="IPR001087">
    <property type="entry name" value="GDSL"/>
</dbReference>
<dbReference type="RefSeq" id="WP_283827201.1">
    <property type="nucleotide sequence ID" value="NZ_JASDDP010000012.1"/>
</dbReference>
<dbReference type="InterPro" id="IPR036514">
    <property type="entry name" value="SGNH_hydro_sf"/>
</dbReference>
<dbReference type="InterPro" id="IPR051532">
    <property type="entry name" value="Ester_Hydrolysis_Enzymes"/>
</dbReference>
<dbReference type="Pfam" id="PF00657">
    <property type="entry name" value="Lipase_GDSL"/>
    <property type="match status" value="1"/>
</dbReference>
<dbReference type="PANTHER" id="PTHR30383">
    <property type="entry name" value="THIOESTERASE 1/PROTEASE 1/LYSOPHOSPHOLIPASE L1"/>
    <property type="match status" value="1"/>
</dbReference>
<name>A0AAJ1PTQ8_9MOLU</name>
<comment type="caution">
    <text evidence="1">The sequence shown here is derived from an EMBL/GenBank/DDBJ whole genome shotgun (WGS) entry which is preliminary data.</text>
</comment>
<accession>A0AAJ1PTQ8</accession>
<evidence type="ECO:0000313" key="2">
    <source>
        <dbReference type="Proteomes" id="UP001224428"/>
    </source>
</evidence>
<evidence type="ECO:0000313" key="1">
    <source>
        <dbReference type="EMBL" id="MDJ1645710.1"/>
    </source>
</evidence>
<proteinExistence type="predicted"/>
<dbReference type="AlphaFoldDB" id="A0AAJ1PTQ8"/>
<dbReference type="SUPFAM" id="SSF52266">
    <property type="entry name" value="SGNH hydrolase"/>
    <property type="match status" value="1"/>
</dbReference>
<reference evidence="1" key="1">
    <citation type="submission" date="2023-05" db="EMBL/GenBank/DDBJ databases">
        <title>Mycoplasma phocimorsus sp. nov., isolated from Scandinavian patients with seal finger or septic arthritis after contact with seals.</title>
        <authorList>
            <person name="Skafte-Holm A."/>
            <person name="Pedersen T.R."/>
            <person name="Froelund M."/>
            <person name="Stegger M."/>
            <person name="Qvortrup K."/>
            <person name="Michaels D.L."/>
            <person name="Brown D.R."/>
            <person name="Jensen J.S."/>
        </authorList>
    </citation>
    <scope>NUCLEOTIDE SEQUENCE</scope>
    <source>
        <strain evidence="1">M5725</strain>
    </source>
</reference>
<gene>
    <name evidence="1" type="ORF">QLQ80_01225</name>
</gene>
<sequence>MRKKIIPIAISTILATSSISLGVILYKQNNQEGKKVIMDKLKDSQTKQSETNNKKPEIKKLEINNSEVKQEKQEKTPIFNLSNPIKYVAIGDSITEGFSEGVEKIEKGELKETQLTGHGYPTFFVKYLRKAEPNIIKSFYNEAVSGSTLSQWNTLLDPSSSDEDIKEIDGLFNKDINNLDFSRRNLSNDIIAKIKDANLITITIGANDYLKYLGKAFFEEFRYREFLKSEDPKTYLKKFIKPLLNDISDWIANDLEIFAKKLLALNSTAQIYYIKYPTPMLRVKDVFESLFKELFPEFANVELTKEIVSFFNMNFNHKLLNPKNLENIHIIDLYDTAYWWKNKESLTKGIFGIHPDFKGYKRIAQELFLAFTTNKEFVKNSPDFSQQHLSSILKIDKIIDLGNEKDLVKKVFNNDIDYDLKSVDSVEGRLYNELNNGTFGDRFKQRLNLLIKFWIENSKKGYPYFMPPAPIVLRIFLSSPLFRDIDPEQTILKYFTSYENYHLFNLLDNFSKSEIIPKIFQEFQNKFDDISYYKQYNNGKLEINSTILSKVIFNTFKDEKLFLEFLSIILNKNVLDGKTLTQFSKLIVRYMLKNNIDGRLSRSIINKLLEISNIKEKYYQFNEVNITELLKSVKETPAFAKLINDFFDVALYELVEVLQEKPQSFEELIFNIVDRNKSTLSLKLFPSLIEIMKVIVEKNHWLDQIYVDFINNELRDITVSEIQNFKTPGISVRMFLNIFKLYENFKVSLEYALKPIIRNLVRVLPREDATLDKKNENINALNRVVALLTLISRVKFGKFITWNEWNPLSFSKALHRIINKLITIEASQQQKNIKPELVTELVFGKNWWKEDYNWSLFSNVYSKQNLMAHIYYFDKEDKHNKGHLNIENIQYLFKNGYLKD</sequence>
<keyword evidence="2" id="KW-1185">Reference proteome</keyword>
<organism evidence="1 2">
    <name type="scientific">Mycoplasma phocimorsus</name>
    <dbReference type="NCBI Taxonomy" id="3045839"/>
    <lineage>
        <taxon>Bacteria</taxon>
        <taxon>Bacillati</taxon>
        <taxon>Mycoplasmatota</taxon>
        <taxon>Mollicutes</taxon>
        <taxon>Mycoplasmataceae</taxon>
        <taxon>Mycoplasma</taxon>
    </lineage>
</organism>
<protein>
    <submittedName>
        <fullName evidence="1">SGNH/GDSL hydrolase family protein</fullName>
    </submittedName>
</protein>
<keyword evidence="1" id="KW-0378">Hydrolase</keyword>
<dbReference type="EMBL" id="JASDDP010000012">
    <property type="protein sequence ID" value="MDJ1645710.1"/>
    <property type="molecule type" value="Genomic_DNA"/>
</dbReference>